<dbReference type="STRING" id="34004.SAMN04488021_12729"/>
<dbReference type="EMBL" id="FOPU01000027">
    <property type="protein sequence ID" value="SFH69118.1"/>
    <property type="molecule type" value="Genomic_DNA"/>
</dbReference>
<keyword evidence="3" id="KW-1185">Reference proteome</keyword>
<dbReference type="AlphaFoldDB" id="A0A1I3C3D5"/>
<feature type="region of interest" description="Disordered" evidence="1">
    <location>
        <begin position="89"/>
        <end position="109"/>
    </location>
</feature>
<feature type="region of interest" description="Disordered" evidence="1">
    <location>
        <begin position="34"/>
        <end position="67"/>
    </location>
</feature>
<name>A0A1I3C3D5_9RHOB</name>
<evidence type="ECO:0000313" key="2">
    <source>
        <dbReference type="EMBL" id="SFH69118.1"/>
    </source>
</evidence>
<organism evidence="2 3">
    <name type="scientific">Paracoccus aminovorans</name>
    <dbReference type="NCBI Taxonomy" id="34004"/>
    <lineage>
        <taxon>Bacteria</taxon>
        <taxon>Pseudomonadati</taxon>
        <taxon>Pseudomonadota</taxon>
        <taxon>Alphaproteobacteria</taxon>
        <taxon>Rhodobacterales</taxon>
        <taxon>Paracoccaceae</taxon>
        <taxon>Paracoccus</taxon>
    </lineage>
</organism>
<protein>
    <submittedName>
        <fullName evidence="2">Uncharacterized protein</fullName>
    </submittedName>
</protein>
<accession>A0A1I3C3D5</accession>
<evidence type="ECO:0000313" key="3">
    <source>
        <dbReference type="Proteomes" id="UP000183635"/>
    </source>
</evidence>
<evidence type="ECO:0000256" key="1">
    <source>
        <dbReference type="SAM" id="MobiDB-lite"/>
    </source>
</evidence>
<sequence>MIGIAALAALAGCDDGRDYPALMPTDQLLAQPALPGHAADAARDPTAATEALDARSRALSGRGGGAGVADAAALDRRAQALRARAKALSQRRLDACPEDQPDCTPAATE</sequence>
<gene>
    <name evidence="2" type="ORF">SAMN04488021_12729</name>
</gene>
<reference evidence="2 3" key="1">
    <citation type="submission" date="2016-10" db="EMBL/GenBank/DDBJ databases">
        <authorList>
            <person name="de Groot N.N."/>
        </authorList>
    </citation>
    <scope>NUCLEOTIDE SEQUENCE [LARGE SCALE GENOMIC DNA]</scope>
    <source>
        <strain evidence="2 3">DSM 8537</strain>
    </source>
</reference>
<dbReference type="Proteomes" id="UP000183635">
    <property type="component" value="Unassembled WGS sequence"/>
</dbReference>
<proteinExistence type="predicted"/>